<dbReference type="AlphaFoldDB" id="A0A8H7PZ92"/>
<comment type="caution">
    <text evidence="2">The sequence shown here is derived from an EMBL/GenBank/DDBJ whole genome shotgun (WGS) entry which is preliminary data.</text>
</comment>
<feature type="region of interest" description="Disordered" evidence="1">
    <location>
        <begin position="239"/>
        <end position="260"/>
    </location>
</feature>
<dbReference type="Proteomes" id="UP000612746">
    <property type="component" value="Unassembled WGS sequence"/>
</dbReference>
<reference evidence="2" key="1">
    <citation type="submission" date="2020-12" db="EMBL/GenBank/DDBJ databases">
        <title>Metabolic potential, ecology and presence of endohyphal bacteria is reflected in genomic diversity of Mucoromycotina.</title>
        <authorList>
            <person name="Muszewska A."/>
            <person name="Okrasinska A."/>
            <person name="Steczkiewicz K."/>
            <person name="Drgas O."/>
            <person name="Orlowska M."/>
            <person name="Perlinska-Lenart U."/>
            <person name="Aleksandrzak-Piekarczyk T."/>
            <person name="Szatraj K."/>
            <person name="Zielenkiewicz U."/>
            <person name="Pilsyk S."/>
            <person name="Malc E."/>
            <person name="Mieczkowski P."/>
            <person name="Kruszewska J.S."/>
            <person name="Biernat P."/>
            <person name="Pawlowska J."/>
        </authorList>
    </citation>
    <scope>NUCLEOTIDE SEQUENCE</scope>
    <source>
        <strain evidence="2">WA0000051536</strain>
    </source>
</reference>
<feature type="compositionally biased region" description="Basic and acidic residues" evidence="1">
    <location>
        <begin position="45"/>
        <end position="56"/>
    </location>
</feature>
<proteinExistence type="predicted"/>
<feature type="compositionally biased region" description="Polar residues" evidence="1">
    <location>
        <begin position="11"/>
        <end position="26"/>
    </location>
</feature>
<feature type="region of interest" description="Disordered" evidence="1">
    <location>
        <begin position="1"/>
        <end position="201"/>
    </location>
</feature>
<organism evidence="2 3">
    <name type="scientific">Umbelopsis vinacea</name>
    <dbReference type="NCBI Taxonomy" id="44442"/>
    <lineage>
        <taxon>Eukaryota</taxon>
        <taxon>Fungi</taxon>
        <taxon>Fungi incertae sedis</taxon>
        <taxon>Mucoromycota</taxon>
        <taxon>Mucoromycotina</taxon>
        <taxon>Umbelopsidomycetes</taxon>
        <taxon>Umbelopsidales</taxon>
        <taxon>Umbelopsidaceae</taxon>
        <taxon>Umbelopsis</taxon>
    </lineage>
</organism>
<gene>
    <name evidence="2" type="ORF">INT44_005969</name>
</gene>
<accession>A0A8H7PZ92</accession>
<evidence type="ECO:0000256" key="1">
    <source>
        <dbReference type="SAM" id="MobiDB-lite"/>
    </source>
</evidence>
<feature type="compositionally biased region" description="Polar residues" evidence="1">
    <location>
        <begin position="190"/>
        <end position="201"/>
    </location>
</feature>
<feature type="compositionally biased region" description="Basic and acidic residues" evidence="1">
    <location>
        <begin position="170"/>
        <end position="182"/>
    </location>
</feature>
<dbReference type="EMBL" id="JAEPRA010000007">
    <property type="protein sequence ID" value="KAG2182988.1"/>
    <property type="molecule type" value="Genomic_DNA"/>
</dbReference>
<dbReference type="OrthoDB" id="2389504at2759"/>
<name>A0A8H7PZ92_9FUNG</name>
<evidence type="ECO:0000313" key="2">
    <source>
        <dbReference type="EMBL" id="KAG2182988.1"/>
    </source>
</evidence>
<evidence type="ECO:0000313" key="3">
    <source>
        <dbReference type="Proteomes" id="UP000612746"/>
    </source>
</evidence>
<protein>
    <submittedName>
        <fullName evidence="2">Uncharacterized protein</fullName>
    </submittedName>
</protein>
<keyword evidence="3" id="KW-1185">Reference proteome</keyword>
<sequence length="432" mass="48471">MPTDDQWLLTLASQDTSNEDNATVQGYNVDEISYKTDSKALSTSQRDRKENPDHGEGSQASPLSDKIPLDDDSDIDNMKNESRETMGGYSQQTGQDALDTSGCWSIGEFSQDEEELAPQPRNFREQALFSQIANSRDDIDDNSSYSSILGDISPRLSPNDFDNDDFDDLKDERVSNGHDPKPKSKKLNNVERSITGPDSESFAKQNAASAFSIAAPPTFTPKAPVFISSKSPAFSVLSSHTSAKSDSSKRKYNQMSSDSHEKMELVENGLSMKAKKLLEEDKHTHNQWDTDVRGYMAQLGSVAFLGPIYPNTQLFRIVHMMEDKGLVYTECIRIAEPPEEVVWKHVSAAENNLQDDNQITWSPAESDDIDTNPQVIYFSFVNSSLSQTMRARFNQSQLVRIWPPWHEYLLEMDDGSVTTIKLVTQFITDAIY</sequence>